<evidence type="ECO:0000256" key="3">
    <source>
        <dbReference type="ARBA" id="ARBA00022553"/>
    </source>
</evidence>
<evidence type="ECO:0000313" key="13">
    <source>
        <dbReference type="EMBL" id="AYN66924.1"/>
    </source>
</evidence>
<dbReference type="KEGG" id="emar:D1013_05835"/>
<evidence type="ECO:0000259" key="12">
    <source>
        <dbReference type="PROSITE" id="PS50109"/>
    </source>
</evidence>
<protein>
    <recommendedName>
        <fullName evidence="2">histidine kinase</fullName>
        <ecNumber evidence="2">2.7.13.3</ecNumber>
    </recommendedName>
</protein>
<evidence type="ECO:0000256" key="8">
    <source>
        <dbReference type="ARBA" id="ARBA00023012"/>
    </source>
</evidence>
<dbReference type="InterPro" id="IPR005467">
    <property type="entry name" value="His_kinase_dom"/>
</dbReference>
<name>A0A3G2L3T3_9FLAO</name>
<dbReference type="Gene3D" id="3.30.565.10">
    <property type="entry name" value="Histidine kinase-like ATPase, C-terminal domain"/>
    <property type="match status" value="1"/>
</dbReference>
<feature type="repeat" description="TPR" evidence="9">
    <location>
        <begin position="199"/>
        <end position="232"/>
    </location>
</feature>
<dbReference type="SMART" id="SM00028">
    <property type="entry name" value="TPR"/>
    <property type="match status" value="3"/>
</dbReference>
<gene>
    <name evidence="13" type="ORF">D1013_05835</name>
</gene>
<evidence type="ECO:0000256" key="5">
    <source>
        <dbReference type="ARBA" id="ARBA00022741"/>
    </source>
</evidence>
<keyword evidence="5" id="KW-0547">Nucleotide-binding</keyword>
<dbReference type="GO" id="GO:0046983">
    <property type="term" value="F:protein dimerization activity"/>
    <property type="evidence" value="ECO:0007669"/>
    <property type="project" value="InterPro"/>
</dbReference>
<dbReference type="GO" id="GO:0016020">
    <property type="term" value="C:membrane"/>
    <property type="evidence" value="ECO:0007669"/>
    <property type="project" value="InterPro"/>
</dbReference>
<dbReference type="Gene3D" id="1.25.40.10">
    <property type="entry name" value="Tetratricopeptide repeat domain"/>
    <property type="match status" value="1"/>
</dbReference>
<keyword evidence="11" id="KW-0472">Membrane</keyword>
<evidence type="ECO:0000256" key="10">
    <source>
        <dbReference type="SAM" id="Coils"/>
    </source>
</evidence>
<comment type="catalytic activity">
    <reaction evidence="1">
        <text>ATP + protein L-histidine = ADP + protein N-phospho-L-histidine.</text>
        <dbReference type="EC" id="2.7.13.3"/>
    </reaction>
</comment>
<feature type="domain" description="Histidine kinase" evidence="12">
    <location>
        <begin position="466"/>
        <end position="653"/>
    </location>
</feature>
<evidence type="ECO:0000256" key="7">
    <source>
        <dbReference type="ARBA" id="ARBA00022840"/>
    </source>
</evidence>
<keyword evidence="4" id="KW-0808">Transferase</keyword>
<dbReference type="PANTHER" id="PTHR24421:SF10">
    <property type="entry name" value="NITRATE_NITRITE SENSOR PROTEIN NARQ"/>
    <property type="match status" value="1"/>
</dbReference>
<dbReference type="Pfam" id="PF07730">
    <property type="entry name" value="HisKA_3"/>
    <property type="match status" value="1"/>
</dbReference>
<dbReference type="EC" id="2.7.13.3" evidence="2"/>
<accession>A0A3G2L3T3</accession>
<evidence type="ECO:0000256" key="11">
    <source>
        <dbReference type="SAM" id="Phobius"/>
    </source>
</evidence>
<dbReference type="InterPro" id="IPR019734">
    <property type="entry name" value="TPR_rpt"/>
</dbReference>
<keyword evidence="11" id="KW-0812">Transmembrane</keyword>
<keyword evidence="11" id="KW-1133">Transmembrane helix</keyword>
<dbReference type="Pfam" id="PF02518">
    <property type="entry name" value="HATPase_c"/>
    <property type="match status" value="1"/>
</dbReference>
<keyword evidence="10" id="KW-0175">Coiled coil</keyword>
<dbReference type="GO" id="GO:0005524">
    <property type="term" value="F:ATP binding"/>
    <property type="evidence" value="ECO:0007669"/>
    <property type="project" value="UniProtKB-KW"/>
</dbReference>
<organism evidence="13 14">
    <name type="scientific">Euzebyella marina</name>
    <dbReference type="NCBI Taxonomy" id="1761453"/>
    <lineage>
        <taxon>Bacteria</taxon>
        <taxon>Pseudomonadati</taxon>
        <taxon>Bacteroidota</taxon>
        <taxon>Flavobacteriia</taxon>
        <taxon>Flavobacteriales</taxon>
        <taxon>Flavobacteriaceae</taxon>
        <taxon>Euzebyella</taxon>
    </lineage>
</organism>
<dbReference type="Gene3D" id="1.20.5.1930">
    <property type="match status" value="1"/>
</dbReference>
<feature type="coiled-coil region" evidence="10">
    <location>
        <begin position="354"/>
        <end position="381"/>
    </location>
</feature>
<keyword evidence="6 13" id="KW-0418">Kinase</keyword>
<evidence type="ECO:0000313" key="14">
    <source>
        <dbReference type="Proteomes" id="UP000276309"/>
    </source>
</evidence>
<dbReference type="GO" id="GO:0000155">
    <property type="term" value="F:phosphorelay sensor kinase activity"/>
    <property type="evidence" value="ECO:0007669"/>
    <property type="project" value="InterPro"/>
</dbReference>
<dbReference type="PANTHER" id="PTHR24421">
    <property type="entry name" value="NITRATE/NITRITE SENSOR PROTEIN NARX-RELATED"/>
    <property type="match status" value="1"/>
</dbReference>
<dbReference type="EMBL" id="CP032050">
    <property type="protein sequence ID" value="AYN66924.1"/>
    <property type="molecule type" value="Genomic_DNA"/>
</dbReference>
<dbReference type="SUPFAM" id="SSF55874">
    <property type="entry name" value="ATPase domain of HSP90 chaperone/DNA topoisomerase II/histidine kinase"/>
    <property type="match status" value="1"/>
</dbReference>
<keyword evidence="8" id="KW-0902">Two-component regulatory system</keyword>
<proteinExistence type="predicted"/>
<keyword evidence="14" id="KW-1185">Reference proteome</keyword>
<dbReference type="OrthoDB" id="9778366at2"/>
<sequence length="653" mass="74492">MQHKILRPPLQSRFPKRYQWLMILLMGCIYFSNAQKSEGTATKDLWFSTVPNTHQKSLDPYYKALKTAKFGPERFSVIEQLAAYHIDKANSDSIIQYGNLYLREIRNWDQDSIQKSIRFSKAYYILGLGSRFNGLIDNAIKWHIEGIKAAESSNNKEYLFRNKIALANSYNLKQIPDKAIATLEQLPSNIEKDWPELMPDLFTYLGDSHFINKEYESAKTYFDKALSASQNSQQKKQELTVKLKLGTVAELNKNYQEAFTLYNQARESGMEQGFHNIYFEGTIRMGELFLQEKNYDAAVAALSVAYINAIERDNLYYQRDILNIQRRVFAAKEDFSNAYAVMTQLAGVNSQIANRQQQKVIRELEVQYETLQKEKSISDLKENQILQEAELKRQRTIKNAVLIGFLVVLIPILGLLFLYYQKLQTQSELARKQEEINQRKVEALKNEQELSLIKASIEAQDEERKRIAQELHDSVGGNLAGIKLQVSGLTEKFQQLRPIGGQLDETYQLVRNISHNLVPKKFKQNTLTDLIDEYISSMTVNGGIKINFQAHPKKAVNGLVESVQLQVYKIIQELITNTLKHANASEISINLAIAEAEASLLFEDNGVGFDTATTSDGIGFQNIKTRVNDINGELFIDSSVNRGTVVSITFPTL</sequence>
<dbReference type="InterPro" id="IPR003594">
    <property type="entry name" value="HATPase_dom"/>
</dbReference>
<dbReference type="InterPro" id="IPR011990">
    <property type="entry name" value="TPR-like_helical_dom_sf"/>
</dbReference>
<keyword evidence="9" id="KW-0802">TPR repeat</keyword>
<feature type="transmembrane region" description="Helical" evidence="11">
    <location>
        <begin position="400"/>
        <end position="420"/>
    </location>
</feature>
<evidence type="ECO:0000256" key="9">
    <source>
        <dbReference type="PROSITE-ProRule" id="PRU00339"/>
    </source>
</evidence>
<dbReference type="InterPro" id="IPR011712">
    <property type="entry name" value="Sig_transdc_His_kin_sub3_dim/P"/>
</dbReference>
<evidence type="ECO:0000256" key="2">
    <source>
        <dbReference type="ARBA" id="ARBA00012438"/>
    </source>
</evidence>
<dbReference type="SMART" id="SM00387">
    <property type="entry name" value="HATPase_c"/>
    <property type="match status" value="1"/>
</dbReference>
<dbReference type="Proteomes" id="UP000276309">
    <property type="component" value="Chromosome"/>
</dbReference>
<reference evidence="13 14" key="1">
    <citation type="submission" date="2018-08" db="EMBL/GenBank/DDBJ databases">
        <title>The reduced genetic potential of extracellular carbohydrate catabolism in Euzebyella marina RN62, a Flavobacteriia bacterium isolated from the hadal water.</title>
        <authorList>
            <person name="Xue C."/>
        </authorList>
    </citation>
    <scope>NUCLEOTIDE SEQUENCE [LARGE SCALE GENOMIC DNA]</scope>
    <source>
        <strain evidence="13 14">RN62</strain>
    </source>
</reference>
<dbReference type="CDD" id="cd16917">
    <property type="entry name" value="HATPase_UhpB-NarQ-NarX-like"/>
    <property type="match status" value="1"/>
</dbReference>
<keyword evidence="7" id="KW-0067">ATP-binding</keyword>
<dbReference type="InterPro" id="IPR036890">
    <property type="entry name" value="HATPase_C_sf"/>
</dbReference>
<dbReference type="PROSITE" id="PS51257">
    <property type="entry name" value="PROKAR_LIPOPROTEIN"/>
    <property type="match status" value="1"/>
</dbReference>
<keyword evidence="3" id="KW-0597">Phosphoprotein</keyword>
<dbReference type="Pfam" id="PF13424">
    <property type="entry name" value="TPR_12"/>
    <property type="match status" value="1"/>
</dbReference>
<evidence type="ECO:0000256" key="6">
    <source>
        <dbReference type="ARBA" id="ARBA00022777"/>
    </source>
</evidence>
<dbReference type="PROSITE" id="PS50109">
    <property type="entry name" value="HIS_KIN"/>
    <property type="match status" value="1"/>
</dbReference>
<dbReference type="PROSITE" id="PS50005">
    <property type="entry name" value="TPR"/>
    <property type="match status" value="1"/>
</dbReference>
<dbReference type="SUPFAM" id="SSF48452">
    <property type="entry name" value="TPR-like"/>
    <property type="match status" value="1"/>
</dbReference>
<evidence type="ECO:0000256" key="4">
    <source>
        <dbReference type="ARBA" id="ARBA00022679"/>
    </source>
</evidence>
<dbReference type="AlphaFoldDB" id="A0A3G2L3T3"/>
<dbReference type="InterPro" id="IPR050482">
    <property type="entry name" value="Sensor_HK_TwoCompSys"/>
</dbReference>
<evidence type="ECO:0000256" key="1">
    <source>
        <dbReference type="ARBA" id="ARBA00000085"/>
    </source>
</evidence>